<dbReference type="Proteomes" id="UP001151760">
    <property type="component" value="Unassembled WGS sequence"/>
</dbReference>
<reference evidence="1" key="1">
    <citation type="journal article" date="2022" name="Int. J. Mol. Sci.">
        <title>Draft Genome of Tanacetum Coccineum: Genomic Comparison of Closely Related Tanacetum-Family Plants.</title>
        <authorList>
            <person name="Yamashiro T."/>
            <person name="Shiraishi A."/>
            <person name="Nakayama K."/>
            <person name="Satake H."/>
        </authorList>
    </citation>
    <scope>NUCLEOTIDE SEQUENCE</scope>
</reference>
<keyword evidence="2" id="KW-1185">Reference proteome</keyword>
<feature type="non-terminal residue" evidence="1">
    <location>
        <position position="77"/>
    </location>
</feature>
<comment type="caution">
    <text evidence="1">The sequence shown here is derived from an EMBL/GenBank/DDBJ whole genome shotgun (WGS) entry which is preliminary data.</text>
</comment>
<dbReference type="EMBL" id="BQNB010011192">
    <property type="protein sequence ID" value="GJS87351.1"/>
    <property type="molecule type" value="Genomic_DNA"/>
</dbReference>
<name>A0ABQ4ZC72_9ASTR</name>
<gene>
    <name evidence="1" type="ORF">Tco_0769987</name>
</gene>
<sequence>MSTNHSPPSADRRSVHNLQLSANHLRAGCYDLFNQQPTTSGRRSLVTDPGCDVCDLFIPVMMQLSAVMERGKIIREH</sequence>
<protein>
    <submittedName>
        <fullName evidence="1">Uncharacterized protein</fullName>
    </submittedName>
</protein>
<accession>A0ABQ4ZC72</accession>
<organism evidence="1 2">
    <name type="scientific">Tanacetum coccineum</name>
    <dbReference type="NCBI Taxonomy" id="301880"/>
    <lineage>
        <taxon>Eukaryota</taxon>
        <taxon>Viridiplantae</taxon>
        <taxon>Streptophyta</taxon>
        <taxon>Embryophyta</taxon>
        <taxon>Tracheophyta</taxon>
        <taxon>Spermatophyta</taxon>
        <taxon>Magnoliopsida</taxon>
        <taxon>eudicotyledons</taxon>
        <taxon>Gunneridae</taxon>
        <taxon>Pentapetalae</taxon>
        <taxon>asterids</taxon>
        <taxon>campanulids</taxon>
        <taxon>Asterales</taxon>
        <taxon>Asteraceae</taxon>
        <taxon>Asteroideae</taxon>
        <taxon>Anthemideae</taxon>
        <taxon>Anthemidinae</taxon>
        <taxon>Tanacetum</taxon>
    </lineage>
</organism>
<proteinExistence type="predicted"/>
<evidence type="ECO:0000313" key="1">
    <source>
        <dbReference type="EMBL" id="GJS87351.1"/>
    </source>
</evidence>
<reference evidence="1" key="2">
    <citation type="submission" date="2022-01" db="EMBL/GenBank/DDBJ databases">
        <authorList>
            <person name="Yamashiro T."/>
            <person name="Shiraishi A."/>
            <person name="Satake H."/>
            <person name="Nakayama K."/>
        </authorList>
    </citation>
    <scope>NUCLEOTIDE SEQUENCE</scope>
</reference>
<evidence type="ECO:0000313" key="2">
    <source>
        <dbReference type="Proteomes" id="UP001151760"/>
    </source>
</evidence>